<dbReference type="Proteomes" id="UP000320762">
    <property type="component" value="Unassembled WGS sequence"/>
</dbReference>
<dbReference type="EMBL" id="VDMD01000249">
    <property type="protein sequence ID" value="TRM55198.1"/>
    <property type="molecule type" value="Genomic_DNA"/>
</dbReference>
<comment type="caution">
    <text evidence="1">The sequence shown here is derived from an EMBL/GenBank/DDBJ whole genome shotgun (WGS) entry which is preliminary data.</text>
</comment>
<reference evidence="1 2" key="1">
    <citation type="journal article" date="2019" name="New Phytol.">
        <title>Comparative genomics reveals unique wood-decay strategies and fruiting body development in the Schizophyllaceae.</title>
        <authorList>
            <person name="Almasi E."/>
            <person name="Sahu N."/>
            <person name="Krizsan K."/>
            <person name="Balint B."/>
            <person name="Kovacs G.M."/>
            <person name="Kiss B."/>
            <person name="Cseklye J."/>
            <person name="Drula E."/>
            <person name="Henrissat B."/>
            <person name="Nagy I."/>
            <person name="Chovatia M."/>
            <person name="Adam C."/>
            <person name="LaButti K."/>
            <person name="Lipzen A."/>
            <person name="Riley R."/>
            <person name="Grigoriev I.V."/>
            <person name="Nagy L.G."/>
        </authorList>
    </citation>
    <scope>NUCLEOTIDE SEQUENCE [LARGE SCALE GENOMIC DNA]</scope>
    <source>
        <strain evidence="1 2">NL-1724</strain>
    </source>
</reference>
<sequence>MLQEVTRPPYDRLALHKAMWGYCITHNKGISHNWRVAYMREFLRQVTWAVSRGVDFEYEERLQRLKMEARYSPMGYDPPSFLHWPLGSRVCFGPPLPPRDQDQYIDDRLRILWECTPAEYSSTSVARRPTPSAAVGKRAKYEVRVRLLDRSSTDANPDPIMLCVTAHDGLIFFGDYARLLALKGIDLPSCCLRVRVAPCNYVLADWFEPFYAGDMENLTFHATIVGVDYEDRDPLLVPCPFIQRKLQVVVYTYVAPKDSIAATVPLLQFDLHSLASVESILYLAGYESLEFAVVYRNSPTNRHSFKEVGREELVWIPTSMDTRAIVYYVLCPACVHRVGFKKSKGDLSRHFCQSQ</sequence>
<dbReference type="AlphaFoldDB" id="A0A550BRN0"/>
<evidence type="ECO:0000313" key="1">
    <source>
        <dbReference type="EMBL" id="TRM55198.1"/>
    </source>
</evidence>
<name>A0A550BRN0_9AGAR</name>
<accession>A0A550BRN0</accession>
<evidence type="ECO:0000313" key="2">
    <source>
        <dbReference type="Proteomes" id="UP000320762"/>
    </source>
</evidence>
<organism evidence="1 2">
    <name type="scientific">Schizophyllum amplum</name>
    <dbReference type="NCBI Taxonomy" id="97359"/>
    <lineage>
        <taxon>Eukaryota</taxon>
        <taxon>Fungi</taxon>
        <taxon>Dikarya</taxon>
        <taxon>Basidiomycota</taxon>
        <taxon>Agaricomycotina</taxon>
        <taxon>Agaricomycetes</taxon>
        <taxon>Agaricomycetidae</taxon>
        <taxon>Agaricales</taxon>
        <taxon>Schizophyllaceae</taxon>
        <taxon>Schizophyllum</taxon>
    </lineage>
</organism>
<proteinExistence type="predicted"/>
<keyword evidence="2" id="KW-1185">Reference proteome</keyword>
<gene>
    <name evidence="1" type="ORF">BD626DRAFT_543542</name>
</gene>
<protein>
    <submittedName>
        <fullName evidence="1">Uncharacterized protein</fullName>
    </submittedName>
</protein>